<dbReference type="Proteomes" id="UP000447434">
    <property type="component" value="Chromosome 15"/>
</dbReference>
<comment type="caution">
    <text evidence="5">The sequence shown here is derived from an EMBL/GenBank/DDBJ whole genome shotgun (WGS) entry which is preliminary data.</text>
</comment>
<gene>
    <name evidence="5" type="ORF">Lalb_Chr15g0082471</name>
</gene>
<dbReference type="GO" id="GO:0004177">
    <property type="term" value="F:aminopeptidase activity"/>
    <property type="evidence" value="ECO:0007669"/>
    <property type="project" value="UniProtKB-KW"/>
</dbReference>
<dbReference type="OrthoDB" id="42736at2759"/>
<comment type="similarity">
    <text evidence="1">Belongs to the PPR family. P subfamily.</text>
</comment>
<dbReference type="GO" id="GO:0008237">
    <property type="term" value="F:metallopeptidase activity"/>
    <property type="evidence" value="ECO:0007669"/>
    <property type="project" value="InterPro"/>
</dbReference>
<dbReference type="Gene3D" id="1.25.40.10">
    <property type="entry name" value="Tetratricopeptide repeat domain"/>
    <property type="match status" value="1"/>
</dbReference>
<evidence type="ECO:0000259" key="4">
    <source>
        <dbReference type="Pfam" id="PF01433"/>
    </source>
</evidence>
<evidence type="ECO:0000313" key="5">
    <source>
        <dbReference type="EMBL" id="KAE9598576.1"/>
    </source>
</evidence>
<dbReference type="PANTHER" id="PTHR47941">
    <property type="entry name" value="PENTATRICOPEPTIDE REPEAT-CONTAINING PROTEIN 3, MITOCHONDRIAL"/>
    <property type="match status" value="1"/>
</dbReference>
<dbReference type="Pfam" id="PF01433">
    <property type="entry name" value="Peptidase_M1"/>
    <property type="match status" value="1"/>
</dbReference>
<keyword evidence="5" id="KW-0645">Protease</keyword>
<organism evidence="5 6">
    <name type="scientific">Lupinus albus</name>
    <name type="common">White lupine</name>
    <name type="synonym">Lupinus termis</name>
    <dbReference type="NCBI Taxonomy" id="3870"/>
    <lineage>
        <taxon>Eukaryota</taxon>
        <taxon>Viridiplantae</taxon>
        <taxon>Streptophyta</taxon>
        <taxon>Embryophyta</taxon>
        <taxon>Tracheophyta</taxon>
        <taxon>Spermatophyta</taxon>
        <taxon>Magnoliopsida</taxon>
        <taxon>eudicotyledons</taxon>
        <taxon>Gunneridae</taxon>
        <taxon>Pentapetalae</taxon>
        <taxon>rosids</taxon>
        <taxon>fabids</taxon>
        <taxon>Fabales</taxon>
        <taxon>Fabaceae</taxon>
        <taxon>Papilionoideae</taxon>
        <taxon>50 kb inversion clade</taxon>
        <taxon>genistoids sensu lato</taxon>
        <taxon>core genistoids</taxon>
        <taxon>Genisteae</taxon>
        <taxon>Lupinus</taxon>
    </lineage>
</organism>
<evidence type="ECO:0000256" key="3">
    <source>
        <dbReference type="PROSITE-ProRule" id="PRU00708"/>
    </source>
</evidence>
<dbReference type="PROSITE" id="PS51375">
    <property type="entry name" value="PPR"/>
    <property type="match status" value="1"/>
</dbReference>
<sequence>MSWLFSTDRLFSEWKVWSQFLDQITYGLKLDGLAKSHPIEVEINHVGEIDEIFDAGYAVLYRMNETGINPDVISYNSLISSAARKCLLSKHLNLFDEMLQRGIHPDVWSYNILKLPPGIEIALRYCILFVY</sequence>
<evidence type="ECO:0000256" key="1">
    <source>
        <dbReference type="ARBA" id="ARBA00007626"/>
    </source>
</evidence>
<dbReference type="Pfam" id="PF13041">
    <property type="entry name" value="PPR_2"/>
    <property type="match status" value="1"/>
</dbReference>
<evidence type="ECO:0000256" key="2">
    <source>
        <dbReference type="ARBA" id="ARBA00022737"/>
    </source>
</evidence>
<evidence type="ECO:0000313" key="6">
    <source>
        <dbReference type="Proteomes" id="UP000447434"/>
    </source>
</evidence>
<keyword evidence="5" id="KW-0031">Aminopeptidase</keyword>
<dbReference type="AlphaFoldDB" id="A0A6A4NYB8"/>
<dbReference type="InterPro" id="IPR014782">
    <property type="entry name" value="Peptidase_M1_dom"/>
</dbReference>
<name>A0A6A4NYB8_LUPAL</name>
<dbReference type="InterPro" id="IPR002885">
    <property type="entry name" value="PPR_rpt"/>
</dbReference>
<protein>
    <submittedName>
        <fullName evidence="5">Putative membrane alanyl aminopeptidase</fullName>
    </submittedName>
</protein>
<feature type="repeat" description="PPR" evidence="3">
    <location>
        <begin position="71"/>
        <end position="105"/>
    </location>
</feature>
<feature type="domain" description="Peptidase M1 membrane alanine aminopeptidase" evidence="4">
    <location>
        <begin position="6"/>
        <end position="55"/>
    </location>
</feature>
<proteinExistence type="inferred from homology"/>
<dbReference type="NCBIfam" id="TIGR00756">
    <property type="entry name" value="PPR"/>
    <property type="match status" value="1"/>
</dbReference>
<dbReference type="EMBL" id="WOCE01000015">
    <property type="protein sequence ID" value="KAE9598576.1"/>
    <property type="molecule type" value="Genomic_DNA"/>
</dbReference>
<keyword evidence="2" id="KW-0677">Repeat</keyword>
<keyword evidence="5" id="KW-0378">Hydrolase</keyword>
<dbReference type="GO" id="GO:0008270">
    <property type="term" value="F:zinc ion binding"/>
    <property type="evidence" value="ECO:0007669"/>
    <property type="project" value="InterPro"/>
</dbReference>
<keyword evidence="6" id="KW-1185">Reference proteome</keyword>
<dbReference type="InterPro" id="IPR011990">
    <property type="entry name" value="TPR-like_helical_dom_sf"/>
</dbReference>
<reference evidence="6" key="1">
    <citation type="journal article" date="2020" name="Nat. Commun.">
        <title>Genome sequence of the cluster root forming white lupin.</title>
        <authorList>
            <person name="Hufnagel B."/>
            <person name="Marques A."/>
            <person name="Soriano A."/>
            <person name="Marques L."/>
            <person name="Divol F."/>
            <person name="Doumas P."/>
            <person name="Sallet E."/>
            <person name="Mancinotti D."/>
            <person name="Carrere S."/>
            <person name="Marande W."/>
            <person name="Arribat S."/>
            <person name="Keller J."/>
            <person name="Huneau C."/>
            <person name="Blein T."/>
            <person name="Aime D."/>
            <person name="Laguerre M."/>
            <person name="Taylor J."/>
            <person name="Schubert V."/>
            <person name="Nelson M."/>
            <person name="Geu-Flores F."/>
            <person name="Crespi M."/>
            <person name="Gallardo-Guerrero K."/>
            <person name="Delaux P.-M."/>
            <person name="Salse J."/>
            <person name="Berges H."/>
            <person name="Guyot R."/>
            <person name="Gouzy J."/>
            <person name="Peret B."/>
        </authorList>
    </citation>
    <scope>NUCLEOTIDE SEQUENCE [LARGE SCALE GENOMIC DNA]</scope>
    <source>
        <strain evidence="6">cv. Amiga</strain>
    </source>
</reference>
<accession>A0A6A4NYB8</accession>